<dbReference type="EMBL" id="CP069105">
    <property type="protein sequence ID" value="QSS55412.1"/>
    <property type="molecule type" value="Genomic_DNA"/>
</dbReference>
<accession>A0A8A1LTL2</accession>
<proteinExistence type="predicted"/>
<name>A0A8A1LTL2_AJEC8</name>
<reference evidence="1" key="1">
    <citation type="submission" date="2021-01" db="EMBL/GenBank/DDBJ databases">
        <title>Chromosome-level genome assembly of a human fungal pathogen reveals clustering of transcriptionally co-regulated genes.</title>
        <authorList>
            <person name="Voorhies M."/>
            <person name="Cohen S."/>
            <person name="Shea T.P."/>
            <person name="Petrus S."/>
            <person name="Munoz J.F."/>
            <person name="Poplawski S."/>
            <person name="Goldman W.E."/>
            <person name="Michael T."/>
            <person name="Cuomo C.A."/>
            <person name="Sil A."/>
            <person name="Beyhan S."/>
        </authorList>
    </citation>
    <scope>NUCLEOTIDE SEQUENCE</scope>
    <source>
        <strain evidence="1">H88</strain>
    </source>
</reference>
<gene>
    <name evidence="1" type="ORF">I7I53_03280</name>
</gene>
<dbReference type="AlphaFoldDB" id="A0A8A1LTL2"/>
<dbReference type="Proteomes" id="UP000663419">
    <property type="component" value="Chromosome 4"/>
</dbReference>
<evidence type="ECO:0000313" key="2">
    <source>
        <dbReference type="Proteomes" id="UP000663419"/>
    </source>
</evidence>
<sequence length="165" mass="18448">MHGEEKKDDISNTPRPTYYAEDMSTSSVCYAPAEWYSADWQNDGPKTGWYFLYGALANESKLAEVIGYENHPDLRPAKMLGYKLMLCGVHLVLTDGSSTAEVQGKAVLVELPLHARRLQGYMAKVLKAESCRIHLDGPDAEVVDGYAFFWDGIMSELRKLPAVQE</sequence>
<evidence type="ECO:0000313" key="1">
    <source>
        <dbReference type="EMBL" id="QSS55412.1"/>
    </source>
</evidence>
<dbReference type="Gene3D" id="3.10.490.10">
    <property type="entry name" value="Gamma-glutamyl cyclotransferase-like"/>
    <property type="match status" value="1"/>
</dbReference>
<dbReference type="VEuPathDB" id="FungiDB:I7I53_03280"/>
<organism evidence="1 2">
    <name type="scientific">Ajellomyces capsulatus (strain H88)</name>
    <name type="common">Darling's disease fungus</name>
    <name type="synonym">Histoplasma capsulatum</name>
    <dbReference type="NCBI Taxonomy" id="544711"/>
    <lineage>
        <taxon>Eukaryota</taxon>
        <taxon>Fungi</taxon>
        <taxon>Dikarya</taxon>
        <taxon>Ascomycota</taxon>
        <taxon>Pezizomycotina</taxon>
        <taxon>Eurotiomycetes</taxon>
        <taxon>Eurotiomycetidae</taxon>
        <taxon>Onygenales</taxon>
        <taxon>Ajellomycetaceae</taxon>
        <taxon>Histoplasma</taxon>
    </lineage>
</organism>
<evidence type="ECO:0008006" key="3">
    <source>
        <dbReference type="Google" id="ProtNLM"/>
    </source>
</evidence>
<protein>
    <recommendedName>
        <fullName evidence="3">Gamma-glutamylcyclotransferase AIG2-like domain-containing protein</fullName>
    </recommendedName>
</protein>